<keyword evidence="2" id="KW-1185">Reference proteome</keyword>
<protein>
    <submittedName>
        <fullName evidence="1">Uncharacterized protein</fullName>
    </submittedName>
</protein>
<name>A0A4Y2N921_ARAVE</name>
<sequence>MFIGGVYFLETKRLIKRQMRKENKTIRSAKQASAASASKYYSVENEGETEIEDMLEVETEEDQEDTKVTSSITFASKSFQQLTNTFKNL</sequence>
<evidence type="ECO:0000313" key="1">
    <source>
        <dbReference type="EMBL" id="GBN34637.1"/>
    </source>
</evidence>
<reference evidence="1 2" key="1">
    <citation type="journal article" date="2019" name="Sci. Rep.">
        <title>Orb-weaving spider Araneus ventricosus genome elucidates the spidroin gene catalogue.</title>
        <authorList>
            <person name="Kono N."/>
            <person name="Nakamura H."/>
            <person name="Ohtoshi R."/>
            <person name="Moran D.A.P."/>
            <person name="Shinohara A."/>
            <person name="Yoshida Y."/>
            <person name="Fujiwara M."/>
            <person name="Mori M."/>
            <person name="Tomita M."/>
            <person name="Arakawa K."/>
        </authorList>
    </citation>
    <scope>NUCLEOTIDE SEQUENCE [LARGE SCALE GENOMIC DNA]</scope>
</reference>
<evidence type="ECO:0000313" key="2">
    <source>
        <dbReference type="Proteomes" id="UP000499080"/>
    </source>
</evidence>
<accession>A0A4Y2N921</accession>
<dbReference type="AlphaFoldDB" id="A0A4Y2N921"/>
<gene>
    <name evidence="1" type="ORF">AVEN_129382_1</name>
</gene>
<dbReference type="Proteomes" id="UP000499080">
    <property type="component" value="Unassembled WGS sequence"/>
</dbReference>
<organism evidence="1 2">
    <name type="scientific">Araneus ventricosus</name>
    <name type="common">Orbweaver spider</name>
    <name type="synonym">Epeira ventricosa</name>
    <dbReference type="NCBI Taxonomy" id="182803"/>
    <lineage>
        <taxon>Eukaryota</taxon>
        <taxon>Metazoa</taxon>
        <taxon>Ecdysozoa</taxon>
        <taxon>Arthropoda</taxon>
        <taxon>Chelicerata</taxon>
        <taxon>Arachnida</taxon>
        <taxon>Araneae</taxon>
        <taxon>Araneomorphae</taxon>
        <taxon>Entelegynae</taxon>
        <taxon>Araneoidea</taxon>
        <taxon>Araneidae</taxon>
        <taxon>Araneus</taxon>
    </lineage>
</organism>
<comment type="caution">
    <text evidence="1">The sequence shown here is derived from an EMBL/GenBank/DDBJ whole genome shotgun (WGS) entry which is preliminary data.</text>
</comment>
<dbReference type="EMBL" id="BGPR01008570">
    <property type="protein sequence ID" value="GBN34637.1"/>
    <property type="molecule type" value="Genomic_DNA"/>
</dbReference>
<proteinExistence type="predicted"/>